<comment type="subcellular location">
    <subcellularLocation>
        <location evidence="1">Endoplasmic reticulum membrane</location>
        <topology evidence="1">Single-pass type IV membrane protein</topology>
    </subcellularLocation>
</comment>
<dbReference type="EMBL" id="JADBJN010000003">
    <property type="protein sequence ID" value="KAG5671396.1"/>
    <property type="molecule type" value="Genomic_DNA"/>
</dbReference>
<evidence type="ECO:0000256" key="5">
    <source>
        <dbReference type="ARBA" id="ARBA00022892"/>
    </source>
</evidence>
<evidence type="ECO:0000259" key="11">
    <source>
        <dbReference type="Pfam" id="PF03908"/>
    </source>
</evidence>
<dbReference type="GO" id="GO:0006890">
    <property type="term" value="P:retrograde vesicle-mediated transport, Golgi to endoplasmic reticulum"/>
    <property type="evidence" value="ECO:0007669"/>
    <property type="project" value="InterPro"/>
</dbReference>
<dbReference type="InterPro" id="IPR005606">
    <property type="entry name" value="Sec20"/>
</dbReference>
<dbReference type="InterPro" id="IPR056173">
    <property type="entry name" value="Sec20_C"/>
</dbReference>
<evidence type="ECO:0000256" key="10">
    <source>
        <dbReference type="SAM" id="Phobius"/>
    </source>
</evidence>
<evidence type="ECO:0000256" key="2">
    <source>
        <dbReference type="ARBA" id="ARBA00022448"/>
    </source>
</evidence>
<proteinExistence type="inferred from homology"/>
<keyword evidence="4" id="KW-0256">Endoplasmic reticulum</keyword>
<evidence type="ECO:0000313" key="13">
    <source>
        <dbReference type="Proteomes" id="UP001107558"/>
    </source>
</evidence>
<keyword evidence="8 10" id="KW-0472">Membrane</keyword>
<dbReference type="Proteomes" id="UP001107558">
    <property type="component" value="Chromosome 3"/>
</dbReference>
<dbReference type="PANTHER" id="PTHR12825:SF0">
    <property type="entry name" value="VESICLE TRANSPORT PROTEIN SEC20"/>
    <property type="match status" value="1"/>
</dbReference>
<evidence type="ECO:0000256" key="9">
    <source>
        <dbReference type="ARBA" id="ARBA00037934"/>
    </source>
</evidence>
<keyword evidence="13" id="KW-1185">Reference proteome</keyword>
<feature type="domain" description="Sec20 C-terminal" evidence="11">
    <location>
        <begin position="124"/>
        <end position="215"/>
    </location>
</feature>
<keyword evidence="6 10" id="KW-1133">Transmembrane helix</keyword>
<keyword evidence="5" id="KW-0931">ER-Golgi transport</keyword>
<feature type="transmembrane region" description="Helical" evidence="10">
    <location>
        <begin position="194"/>
        <end position="211"/>
    </location>
</feature>
<evidence type="ECO:0000313" key="12">
    <source>
        <dbReference type="EMBL" id="KAG5671396.1"/>
    </source>
</evidence>
<comment type="similarity">
    <text evidence="9">Belongs to the SEC20 family.</text>
</comment>
<evidence type="ECO:0000256" key="3">
    <source>
        <dbReference type="ARBA" id="ARBA00022692"/>
    </source>
</evidence>
<keyword evidence="3 10" id="KW-0812">Transmembrane</keyword>
<protein>
    <recommendedName>
        <fullName evidence="11">Sec20 C-terminal domain-containing protein</fullName>
    </recommendedName>
</protein>
<name>A0A9J6BNF3_POLVA</name>
<dbReference type="Pfam" id="PF03908">
    <property type="entry name" value="Sec20"/>
    <property type="match status" value="1"/>
</dbReference>
<comment type="caution">
    <text evidence="12">The sequence shown here is derived from an EMBL/GenBank/DDBJ whole genome shotgun (WGS) entry which is preliminary data.</text>
</comment>
<accession>A0A9J6BNF3</accession>
<dbReference type="GO" id="GO:0031201">
    <property type="term" value="C:SNARE complex"/>
    <property type="evidence" value="ECO:0007669"/>
    <property type="project" value="TreeGrafter"/>
</dbReference>
<evidence type="ECO:0000256" key="6">
    <source>
        <dbReference type="ARBA" id="ARBA00022989"/>
    </source>
</evidence>
<evidence type="ECO:0000256" key="1">
    <source>
        <dbReference type="ARBA" id="ARBA00004163"/>
    </source>
</evidence>
<keyword evidence="7" id="KW-0175">Coiled coil</keyword>
<keyword evidence="2" id="KW-0813">Transport</keyword>
<sequence length="216" mass="24670">MESQRLLKQEIIDHNLQVKAIIQDILAFRGSLQDLELLNEAGRAKLAQLRKCIEKLDDWARDENDPQLSNDVDSHREQFSKTLQAFRKANISTMLEIEKSDKAELFTIKPEAELRHRTASNLISQQESVTERMLSISRNLAETTQKSAATLDSLIQSSSTVDGTNDELSNTAGTIQQSGKLLNKYGRRETTDKILLFLAFFFFLAVVFYIVQKRMF</sequence>
<dbReference type="GO" id="GO:0005789">
    <property type="term" value="C:endoplasmic reticulum membrane"/>
    <property type="evidence" value="ECO:0007669"/>
    <property type="project" value="UniProtKB-SubCell"/>
</dbReference>
<reference evidence="12" key="1">
    <citation type="submission" date="2021-03" db="EMBL/GenBank/DDBJ databases">
        <title>Chromosome level genome of the anhydrobiotic midge Polypedilum vanderplanki.</title>
        <authorList>
            <person name="Yoshida Y."/>
            <person name="Kikawada T."/>
            <person name="Gusev O."/>
        </authorList>
    </citation>
    <scope>NUCLEOTIDE SEQUENCE</scope>
    <source>
        <strain evidence="12">NIAS01</strain>
        <tissue evidence="12">Whole body or cell culture</tissue>
    </source>
</reference>
<dbReference type="PANTHER" id="PTHR12825">
    <property type="entry name" value="BNIP1-RELATED"/>
    <property type="match status" value="1"/>
</dbReference>
<organism evidence="12 13">
    <name type="scientific">Polypedilum vanderplanki</name>
    <name type="common">Sleeping chironomid midge</name>
    <dbReference type="NCBI Taxonomy" id="319348"/>
    <lineage>
        <taxon>Eukaryota</taxon>
        <taxon>Metazoa</taxon>
        <taxon>Ecdysozoa</taxon>
        <taxon>Arthropoda</taxon>
        <taxon>Hexapoda</taxon>
        <taxon>Insecta</taxon>
        <taxon>Pterygota</taxon>
        <taxon>Neoptera</taxon>
        <taxon>Endopterygota</taxon>
        <taxon>Diptera</taxon>
        <taxon>Nematocera</taxon>
        <taxon>Chironomoidea</taxon>
        <taxon>Chironomidae</taxon>
        <taxon>Chironominae</taxon>
        <taxon>Polypedilum</taxon>
        <taxon>Polypedilum</taxon>
    </lineage>
</organism>
<evidence type="ECO:0000256" key="4">
    <source>
        <dbReference type="ARBA" id="ARBA00022824"/>
    </source>
</evidence>
<evidence type="ECO:0000256" key="7">
    <source>
        <dbReference type="ARBA" id="ARBA00023054"/>
    </source>
</evidence>
<evidence type="ECO:0000256" key="8">
    <source>
        <dbReference type="ARBA" id="ARBA00023136"/>
    </source>
</evidence>
<dbReference type="AlphaFoldDB" id="A0A9J6BNF3"/>
<dbReference type="GO" id="GO:0005484">
    <property type="term" value="F:SNAP receptor activity"/>
    <property type="evidence" value="ECO:0007669"/>
    <property type="project" value="InterPro"/>
</dbReference>
<gene>
    <name evidence="12" type="ORF">PVAND_001594</name>
</gene>
<dbReference type="OrthoDB" id="46868at2759"/>